<sequence>MNIVLTGSLGTIGKPLTQDLVRKGHSVTVISSRAERQIAIEALGAKAAIGTFQDQDFLSATFNGADIVYLMEAWEGIGSIFDKDMDFVAAFNRIGHTYKQAVEQSGVKRIVHLSSIGAHTNEGTGSLYLHHSVETILNQLPAEVSIKFMRPVGFYTNLFRYMETIKLQGAIMQSYGGDQKEPWVSPLDIAATIAREMEAPFEGRTIQYIASDEVSPNEVAKILGAAIGKPGLAWVVIPDEQLLQGMLSAGMNPWIAHGFIGMQASQGSGRLYEDYYRNPPALGKVKLTDFANEFALAYTQYINQKAKP</sequence>
<dbReference type="OrthoDB" id="2149806at2"/>
<comment type="caution">
    <text evidence="2">The sequence shown here is derived from an EMBL/GenBank/DDBJ whole genome shotgun (WGS) entry which is preliminary data.</text>
</comment>
<dbReference type="PANTHER" id="PTHR43162">
    <property type="match status" value="1"/>
</dbReference>
<organism evidence="2 3">
    <name type="scientific">Larkinella knui</name>
    <dbReference type="NCBI Taxonomy" id="2025310"/>
    <lineage>
        <taxon>Bacteria</taxon>
        <taxon>Pseudomonadati</taxon>
        <taxon>Bacteroidota</taxon>
        <taxon>Cytophagia</taxon>
        <taxon>Cytophagales</taxon>
        <taxon>Spirosomataceae</taxon>
        <taxon>Larkinella</taxon>
    </lineage>
</organism>
<dbReference type="AlphaFoldDB" id="A0A3P1CLY6"/>
<evidence type="ECO:0000259" key="1">
    <source>
        <dbReference type="Pfam" id="PF13460"/>
    </source>
</evidence>
<accession>A0A3P1CLY6</accession>
<keyword evidence="3" id="KW-1185">Reference proteome</keyword>
<dbReference type="InterPro" id="IPR016040">
    <property type="entry name" value="NAD(P)-bd_dom"/>
</dbReference>
<name>A0A3P1CLY6_9BACT</name>
<dbReference type="InterPro" id="IPR051604">
    <property type="entry name" value="Ergot_Alk_Oxidoreductase"/>
</dbReference>
<dbReference type="InterPro" id="IPR036291">
    <property type="entry name" value="NAD(P)-bd_dom_sf"/>
</dbReference>
<evidence type="ECO:0000313" key="2">
    <source>
        <dbReference type="EMBL" id="RRB14218.1"/>
    </source>
</evidence>
<reference evidence="2 3" key="1">
    <citation type="submission" date="2018-11" db="EMBL/GenBank/DDBJ databases">
        <authorList>
            <person name="Zhou Z."/>
            <person name="Wang G."/>
        </authorList>
    </citation>
    <scope>NUCLEOTIDE SEQUENCE [LARGE SCALE GENOMIC DNA]</scope>
    <source>
        <strain evidence="2 3">KCTC42998</strain>
    </source>
</reference>
<dbReference type="Proteomes" id="UP000274271">
    <property type="component" value="Unassembled WGS sequence"/>
</dbReference>
<feature type="domain" description="NAD(P)-binding" evidence="1">
    <location>
        <begin position="7"/>
        <end position="121"/>
    </location>
</feature>
<dbReference type="Gene3D" id="3.90.25.10">
    <property type="entry name" value="UDP-galactose 4-epimerase, domain 1"/>
    <property type="match status" value="1"/>
</dbReference>
<dbReference type="RefSeq" id="WP_124908110.1">
    <property type="nucleotide sequence ID" value="NZ_RQJP01000003.1"/>
</dbReference>
<dbReference type="PANTHER" id="PTHR43162:SF1">
    <property type="entry name" value="PRESTALK A DIFFERENTIATION PROTEIN A"/>
    <property type="match status" value="1"/>
</dbReference>
<dbReference type="SUPFAM" id="SSF51735">
    <property type="entry name" value="NAD(P)-binding Rossmann-fold domains"/>
    <property type="match status" value="1"/>
</dbReference>
<dbReference type="EMBL" id="RQJP01000003">
    <property type="protein sequence ID" value="RRB14218.1"/>
    <property type="molecule type" value="Genomic_DNA"/>
</dbReference>
<protein>
    <submittedName>
        <fullName evidence="2">NAD-dependent epimerase/dehydratase family protein</fullName>
    </submittedName>
</protein>
<evidence type="ECO:0000313" key="3">
    <source>
        <dbReference type="Proteomes" id="UP000274271"/>
    </source>
</evidence>
<proteinExistence type="predicted"/>
<dbReference type="Gene3D" id="3.40.50.720">
    <property type="entry name" value="NAD(P)-binding Rossmann-like Domain"/>
    <property type="match status" value="1"/>
</dbReference>
<dbReference type="Pfam" id="PF13460">
    <property type="entry name" value="NAD_binding_10"/>
    <property type="match status" value="1"/>
</dbReference>
<gene>
    <name evidence="2" type="ORF">EHT87_18465</name>
</gene>